<dbReference type="Proteomes" id="UP001174909">
    <property type="component" value="Unassembled WGS sequence"/>
</dbReference>
<dbReference type="AlphaFoldDB" id="A0AA35S3E5"/>
<dbReference type="EMBL" id="CASHTH010001917">
    <property type="protein sequence ID" value="CAI8021832.1"/>
    <property type="molecule type" value="Genomic_DNA"/>
</dbReference>
<gene>
    <name evidence="1" type="ORF">GBAR_LOCUS12877</name>
</gene>
<name>A0AA35S3E5_GEOBA</name>
<protein>
    <submittedName>
        <fullName evidence="1">Uncharacterized protein</fullName>
    </submittedName>
</protein>
<sequence>MLHDTTVSPAQKLPESIKKYRRYSSSLMLGSFVRSLVCVVYLLASDVSGKVLDGHDTGKNCSAILNVSSSLHDGKPAECPPWFTQGNQTGDCRAGPTLNGII</sequence>
<proteinExistence type="predicted"/>
<accession>A0AA35S3E5</accession>
<keyword evidence="2" id="KW-1185">Reference proteome</keyword>
<comment type="caution">
    <text evidence="1">The sequence shown here is derived from an EMBL/GenBank/DDBJ whole genome shotgun (WGS) entry which is preliminary data.</text>
</comment>
<evidence type="ECO:0000313" key="1">
    <source>
        <dbReference type="EMBL" id="CAI8021832.1"/>
    </source>
</evidence>
<organism evidence="1 2">
    <name type="scientific">Geodia barretti</name>
    <name type="common">Barrett's horny sponge</name>
    <dbReference type="NCBI Taxonomy" id="519541"/>
    <lineage>
        <taxon>Eukaryota</taxon>
        <taxon>Metazoa</taxon>
        <taxon>Porifera</taxon>
        <taxon>Demospongiae</taxon>
        <taxon>Heteroscleromorpha</taxon>
        <taxon>Tetractinellida</taxon>
        <taxon>Astrophorina</taxon>
        <taxon>Geodiidae</taxon>
        <taxon>Geodia</taxon>
    </lineage>
</organism>
<feature type="non-terminal residue" evidence="1">
    <location>
        <position position="102"/>
    </location>
</feature>
<evidence type="ECO:0000313" key="2">
    <source>
        <dbReference type="Proteomes" id="UP001174909"/>
    </source>
</evidence>
<reference evidence="1" key="1">
    <citation type="submission" date="2023-03" db="EMBL/GenBank/DDBJ databases">
        <authorList>
            <person name="Steffen K."/>
            <person name="Cardenas P."/>
        </authorList>
    </citation>
    <scope>NUCLEOTIDE SEQUENCE</scope>
</reference>